<feature type="transmembrane region" description="Helical" evidence="9">
    <location>
        <begin position="202"/>
        <end position="221"/>
    </location>
</feature>
<dbReference type="Gene3D" id="3.60.110.10">
    <property type="entry name" value="Carbon-nitrogen hydrolase"/>
    <property type="match status" value="1"/>
</dbReference>
<dbReference type="Proteomes" id="UP000287701">
    <property type="component" value="Chromosome"/>
</dbReference>
<evidence type="ECO:0000256" key="2">
    <source>
        <dbReference type="ARBA" id="ARBA00010065"/>
    </source>
</evidence>
<keyword evidence="6 9" id="KW-1133">Transmembrane helix</keyword>
<evidence type="ECO:0000256" key="1">
    <source>
        <dbReference type="ARBA" id="ARBA00004651"/>
    </source>
</evidence>
<evidence type="ECO:0000259" key="10">
    <source>
        <dbReference type="PROSITE" id="PS50263"/>
    </source>
</evidence>
<feature type="transmembrane region" description="Helical" evidence="9">
    <location>
        <begin position="6"/>
        <end position="33"/>
    </location>
</feature>
<evidence type="ECO:0000256" key="3">
    <source>
        <dbReference type="ARBA" id="ARBA00022475"/>
    </source>
</evidence>
<feature type="transmembrane region" description="Helical" evidence="9">
    <location>
        <begin position="119"/>
        <end position="142"/>
    </location>
</feature>
<comment type="pathway">
    <text evidence="9">Protein modification; lipoprotein biosynthesis (N-acyl transfer).</text>
</comment>
<dbReference type="InterPro" id="IPR036526">
    <property type="entry name" value="C-N_Hydrolase_sf"/>
</dbReference>
<feature type="transmembrane region" description="Helical" evidence="9">
    <location>
        <begin position="162"/>
        <end position="181"/>
    </location>
</feature>
<keyword evidence="5 9" id="KW-0812">Transmembrane</keyword>
<comment type="function">
    <text evidence="9">Catalyzes the phospholipid dependent N-acylation of the N-terminal cysteine of apolipoprotein, the last step in lipoprotein maturation.</text>
</comment>
<evidence type="ECO:0000256" key="8">
    <source>
        <dbReference type="ARBA" id="ARBA00023315"/>
    </source>
</evidence>
<dbReference type="EMBL" id="CP035107">
    <property type="protein sequence ID" value="QAR30885.1"/>
    <property type="molecule type" value="Genomic_DNA"/>
</dbReference>
<gene>
    <name evidence="9 11" type="primary">lnt</name>
    <name evidence="11" type="ORF">EQP59_05840</name>
</gene>
<dbReference type="InterPro" id="IPR004563">
    <property type="entry name" value="Apolipo_AcylTrfase"/>
</dbReference>
<dbReference type="Pfam" id="PF00795">
    <property type="entry name" value="CN_hydrolase"/>
    <property type="match status" value="1"/>
</dbReference>
<evidence type="ECO:0000256" key="6">
    <source>
        <dbReference type="ARBA" id="ARBA00022989"/>
    </source>
</evidence>
<name>A0A410JRV5_ORNRH</name>
<dbReference type="UniPathway" id="UPA00666"/>
<evidence type="ECO:0000256" key="7">
    <source>
        <dbReference type="ARBA" id="ARBA00023136"/>
    </source>
</evidence>
<comment type="similarity">
    <text evidence="2 9">Belongs to the CN hydrolase family. Apolipoprotein N-acyltransferase subfamily.</text>
</comment>
<dbReference type="GO" id="GO:0042158">
    <property type="term" value="P:lipoprotein biosynthetic process"/>
    <property type="evidence" value="ECO:0007669"/>
    <property type="project" value="UniProtKB-UniRule"/>
</dbReference>
<evidence type="ECO:0000256" key="5">
    <source>
        <dbReference type="ARBA" id="ARBA00022692"/>
    </source>
</evidence>
<keyword evidence="4 9" id="KW-0808">Transferase</keyword>
<dbReference type="OrthoDB" id="9804277at2"/>
<dbReference type="PROSITE" id="PS50263">
    <property type="entry name" value="CN_HYDROLASE"/>
    <property type="match status" value="1"/>
</dbReference>
<proteinExistence type="inferred from homology"/>
<dbReference type="InterPro" id="IPR045378">
    <property type="entry name" value="LNT_N"/>
</dbReference>
<reference evidence="11 12" key="1">
    <citation type="submission" date="2019-01" db="EMBL/GenBank/DDBJ databases">
        <title>Whole Genome of Ornithobacterium rhinotracheale FARPER-174b.</title>
        <authorList>
            <person name="Tataje-Lavanda L.A."/>
            <person name="Montalvan A."/>
            <person name="Montesinos R."/>
            <person name="Zimic M."/>
            <person name="Fernandez-Sanchez M."/>
            <person name="Fernandez-Diaz M."/>
        </authorList>
    </citation>
    <scope>NUCLEOTIDE SEQUENCE [LARGE SCALE GENOMIC DNA]</scope>
    <source>
        <strain evidence="11 12">FARPER-174b</strain>
    </source>
</reference>
<dbReference type="GO" id="GO:0005886">
    <property type="term" value="C:plasma membrane"/>
    <property type="evidence" value="ECO:0007669"/>
    <property type="project" value="UniProtKB-SubCell"/>
</dbReference>
<dbReference type="SUPFAM" id="SSF56317">
    <property type="entry name" value="Carbon-nitrogen hydrolase"/>
    <property type="match status" value="1"/>
</dbReference>
<dbReference type="NCBIfam" id="TIGR00546">
    <property type="entry name" value="lnt"/>
    <property type="match status" value="1"/>
</dbReference>
<comment type="catalytic activity">
    <reaction evidence="9">
        <text>N-terminal S-1,2-diacyl-sn-glyceryl-L-cysteinyl-[lipoprotein] + a glycerophospholipid = N-acyl-S-1,2-diacyl-sn-glyceryl-L-cysteinyl-[lipoprotein] + a 2-acyl-sn-glycero-3-phospholipid + H(+)</text>
        <dbReference type="Rhea" id="RHEA:48228"/>
        <dbReference type="Rhea" id="RHEA-COMP:14681"/>
        <dbReference type="Rhea" id="RHEA-COMP:14684"/>
        <dbReference type="ChEBI" id="CHEBI:15378"/>
        <dbReference type="ChEBI" id="CHEBI:136912"/>
        <dbReference type="ChEBI" id="CHEBI:140656"/>
        <dbReference type="ChEBI" id="CHEBI:140657"/>
        <dbReference type="ChEBI" id="CHEBI:140660"/>
        <dbReference type="EC" id="2.3.1.269"/>
    </reaction>
</comment>
<keyword evidence="3 9" id="KW-1003">Cell membrane</keyword>
<dbReference type="EC" id="2.3.1.269" evidence="9"/>
<dbReference type="HAMAP" id="MF_01148">
    <property type="entry name" value="Lnt"/>
    <property type="match status" value="1"/>
</dbReference>
<protein>
    <recommendedName>
        <fullName evidence="9">Apolipoprotein N-acyltransferase</fullName>
        <shortName evidence="9">ALP N-acyltransferase</shortName>
        <ecNumber evidence="9">2.3.1.269</ecNumber>
    </recommendedName>
</protein>
<dbReference type="PANTHER" id="PTHR38686:SF1">
    <property type="entry name" value="APOLIPOPROTEIN N-ACYLTRANSFERASE"/>
    <property type="match status" value="1"/>
</dbReference>
<dbReference type="InterPro" id="IPR003010">
    <property type="entry name" value="C-N_Hydrolase"/>
</dbReference>
<feature type="transmembrane region" description="Helical" evidence="9">
    <location>
        <begin position="521"/>
        <end position="542"/>
    </location>
</feature>
<keyword evidence="11" id="KW-0449">Lipoprotein</keyword>
<evidence type="ECO:0000313" key="12">
    <source>
        <dbReference type="Proteomes" id="UP000287701"/>
    </source>
</evidence>
<feature type="transmembrane region" description="Helical" evidence="9">
    <location>
        <begin position="54"/>
        <end position="73"/>
    </location>
</feature>
<accession>A0A410JRV5</accession>
<dbReference type="RefSeq" id="WP_128501350.1">
    <property type="nucleotide sequence ID" value="NZ_CP035107.1"/>
</dbReference>
<dbReference type="Pfam" id="PF20154">
    <property type="entry name" value="LNT_N"/>
    <property type="match status" value="1"/>
</dbReference>
<dbReference type="AlphaFoldDB" id="A0A410JRV5"/>
<keyword evidence="7 9" id="KW-0472">Membrane</keyword>
<feature type="transmembrane region" description="Helical" evidence="9">
    <location>
        <begin position="93"/>
        <end position="112"/>
    </location>
</feature>
<keyword evidence="8 9" id="KW-0012">Acyltransferase</keyword>
<comment type="subcellular location">
    <subcellularLocation>
        <location evidence="1 9">Cell membrane</location>
        <topology evidence="1 9">Multi-pass membrane protein</topology>
    </subcellularLocation>
</comment>
<evidence type="ECO:0000256" key="4">
    <source>
        <dbReference type="ARBA" id="ARBA00022679"/>
    </source>
</evidence>
<organism evidence="11 12">
    <name type="scientific">Ornithobacterium rhinotracheale</name>
    <dbReference type="NCBI Taxonomy" id="28251"/>
    <lineage>
        <taxon>Bacteria</taxon>
        <taxon>Pseudomonadati</taxon>
        <taxon>Bacteroidota</taxon>
        <taxon>Flavobacteriia</taxon>
        <taxon>Flavobacteriales</taxon>
        <taxon>Weeksellaceae</taxon>
        <taxon>Ornithobacterium</taxon>
    </lineage>
</organism>
<evidence type="ECO:0000313" key="11">
    <source>
        <dbReference type="EMBL" id="QAR30885.1"/>
    </source>
</evidence>
<feature type="domain" description="CN hydrolase" evidence="10">
    <location>
        <begin position="232"/>
        <end position="508"/>
    </location>
</feature>
<sequence length="547" mass="62216">MWKSVLLALIAGLLFVLSWPINGFSLLVFFAFIPLLLIERQFSEAEFGKKGLKIFGLSLFAFLIFNMLTYSWLSHAHPETDATSSELQQAWFAYLFAVIVNSLLMSLAFLFFHKIRLKFGNFLGYAFLPMIWICLEKLHLNWDFAWPWLNLGNAFASFHKWVQWYSVTGALGGTLWVILVNEFLFLGINSFLEHQKAWGKKMLILGIFTILLPIGGSYIMYDNYVEKSEQSVEVVLLQPKLDPYREKYQLSGEQILMDLLNLAQKGITDSTQFVIAPETAFPGLDNVVLNDVESDYYIQRIKEFVRYHPQVNFISGMDAVKFFNQEEMPNPTAIEMRNGGWLNHYNAVAQLNTKDSVQIYFKSKLVVGVELFPYMSVLKPLLGDAMLDFGGSVNSLTTQKERSVFSNTLNNGKVAPLVCYESIFGEFVSEFVKNGANFISVSTNDSWWGNTQGHKQFLEYAKLRAIENRRDVVRAANSGISAFINQRGDVVQSLPYDEKGFLRGEVHLNSELTPYTKSGDVVGRIALLVAGVMTAFYFMSLIMKKKD</sequence>
<dbReference type="CDD" id="cd07571">
    <property type="entry name" value="ALP_N-acyl_transferase"/>
    <property type="match status" value="1"/>
</dbReference>
<dbReference type="GO" id="GO:0016410">
    <property type="term" value="F:N-acyltransferase activity"/>
    <property type="evidence" value="ECO:0007669"/>
    <property type="project" value="UniProtKB-UniRule"/>
</dbReference>
<dbReference type="PANTHER" id="PTHR38686">
    <property type="entry name" value="APOLIPOPROTEIN N-ACYLTRANSFERASE"/>
    <property type="match status" value="1"/>
</dbReference>
<evidence type="ECO:0000256" key="9">
    <source>
        <dbReference type="HAMAP-Rule" id="MF_01148"/>
    </source>
</evidence>